<dbReference type="Proteomes" id="UP001055811">
    <property type="component" value="Linkage Group LG08"/>
</dbReference>
<organism evidence="1 2">
    <name type="scientific">Cichorium intybus</name>
    <name type="common">Chicory</name>
    <dbReference type="NCBI Taxonomy" id="13427"/>
    <lineage>
        <taxon>Eukaryota</taxon>
        <taxon>Viridiplantae</taxon>
        <taxon>Streptophyta</taxon>
        <taxon>Embryophyta</taxon>
        <taxon>Tracheophyta</taxon>
        <taxon>Spermatophyta</taxon>
        <taxon>Magnoliopsida</taxon>
        <taxon>eudicotyledons</taxon>
        <taxon>Gunneridae</taxon>
        <taxon>Pentapetalae</taxon>
        <taxon>asterids</taxon>
        <taxon>campanulids</taxon>
        <taxon>Asterales</taxon>
        <taxon>Asteraceae</taxon>
        <taxon>Cichorioideae</taxon>
        <taxon>Cichorieae</taxon>
        <taxon>Cichoriinae</taxon>
        <taxon>Cichorium</taxon>
    </lineage>
</organism>
<reference evidence="1 2" key="2">
    <citation type="journal article" date="2022" name="Mol. Ecol. Resour.">
        <title>The genomes of chicory, endive, great burdock and yacon provide insights into Asteraceae paleo-polyploidization history and plant inulin production.</title>
        <authorList>
            <person name="Fan W."/>
            <person name="Wang S."/>
            <person name="Wang H."/>
            <person name="Wang A."/>
            <person name="Jiang F."/>
            <person name="Liu H."/>
            <person name="Zhao H."/>
            <person name="Xu D."/>
            <person name="Zhang Y."/>
        </authorList>
    </citation>
    <scope>NUCLEOTIDE SEQUENCE [LARGE SCALE GENOMIC DNA]</scope>
    <source>
        <strain evidence="2">cv. Punajuju</strain>
        <tissue evidence="1">Leaves</tissue>
    </source>
</reference>
<proteinExistence type="predicted"/>
<name>A0ACB8ZLG0_CICIN</name>
<gene>
    <name evidence="1" type="ORF">L2E82_42680</name>
</gene>
<evidence type="ECO:0000313" key="2">
    <source>
        <dbReference type="Proteomes" id="UP001055811"/>
    </source>
</evidence>
<reference evidence="2" key="1">
    <citation type="journal article" date="2022" name="Mol. Ecol. Resour.">
        <title>The genomes of chicory, endive, great burdock and yacon provide insights into Asteraceae palaeo-polyploidization history and plant inulin production.</title>
        <authorList>
            <person name="Fan W."/>
            <person name="Wang S."/>
            <person name="Wang H."/>
            <person name="Wang A."/>
            <person name="Jiang F."/>
            <person name="Liu H."/>
            <person name="Zhao H."/>
            <person name="Xu D."/>
            <person name="Zhang Y."/>
        </authorList>
    </citation>
    <scope>NUCLEOTIDE SEQUENCE [LARGE SCALE GENOMIC DNA]</scope>
    <source>
        <strain evidence="2">cv. Punajuju</strain>
    </source>
</reference>
<protein>
    <submittedName>
        <fullName evidence="1">Uncharacterized protein</fullName>
    </submittedName>
</protein>
<sequence>MLAPEGPSGIDVHGRKVDKWVLTWGARALLKLKHRSTIDGNGGDVILPESTNYLAPGDRWSMWVWRPGEGRVWEIDGRIEHRVARKSTDLWCMFPNSVCGGSSMVHSRDFDYRHEPPSELTEDSKFVPLKPDDPTFGPPIQKFLKELDGDFLEVNFLHRRHDDGVSLGSYKYKTTKYRSFKGKR</sequence>
<comment type="caution">
    <text evidence="1">The sequence shown here is derived from an EMBL/GenBank/DDBJ whole genome shotgun (WGS) entry which is preliminary data.</text>
</comment>
<evidence type="ECO:0000313" key="1">
    <source>
        <dbReference type="EMBL" id="KAI3698827.1"/>
    </source>
</evidence>
<accession>A0ACB8ZLG0</accession>
<keyword evidence="2" id="KW-1185">Reference proteome</keyword>
<dbReference type="EMBL" id="CM042016">
    <property type="protein sequence ID" value="KAI3698827.1"/>
    <property type="molecule type" value="Genomic_DNA"/>
</dbReference>